<evidence type="ECO:0000313" key="8">
    <source>
        <dbReference type="Proteomes" id="UP000320839"/>
    </source>
</evidence>
<accession>A0A518FTC0</accession>
<feature type="domain" description="Sodium/calcium exchanger membrane region" evidence="6">
    <location>
        <begin position="13"/>
        <end position="129"/>
    </location>
</feature>
<feature type="transmembrane region" description="Helical" evidence="5">
    <location>
        <begin position="223"/>
        <end position="249"/>
    </location>
</feature>
<feature type="transmembrane region" description="Helical" evidence="5">
    <location>
        <begin position="106"/>
        <end position="128"/>
    </location>
</feature>
<keyword evidence="3 5" id="KW-1133">Transmembrane helix</keyword>
<dbReference type="InterPro" id="IPR004837">
    <property type="entry name" value="NaCa_Exmemb"/>
</dbReference>
<feature type="transmembrane region" description="Helical" evidence="5">
    <location>
        <begin position="140"/>
        <end position="159"/>
    </location>
</feature>
<evidence type="ECO:0000313" key="7">
    <source>
        <dbReference type="EMBL" id="QDV19589.1"/>
    </source>
</evidence>
<dbReference type="Pfam" id="PF01699">
    <property type="entry name" value="Na_Ca_ex"/>
    <property type="match status" value="2"/>
</dbReference>
<evidence type="ECO:0000256" key="4">
    <source>
        <dbReference type="ARBA" id="ARBA00023136"/>
    </source>
</evidence>
<dbReference type="GO" id="GO:0005886">
    <property type="term" value="C:plasma membrane"/>
    <property type="evidence" value="ECO:0007669"/>
    <property type="project" value="TreeGrafter"/>
</dbReference>
<feature type="transmembrane region" description="Helical" evidence="5">
    <location>
        <begin position="189"/>
        <end position="211"/>
    </location>
</feature>
<feature type="transmembrane region" description="Helical" evidence="5">
    <location>
        <begin position="42"/>
        <end position="62"/>
    </location>
</feature>
<feature type="transmembrane region" description="Helical" evidence="5">
    <location>
        <begin position="12"/>
        <end position="30"/>
    </location>
</feature>
<evidence type="ECO:0000256" key="1">
    <source>
        <dbReference type="ARBA" id="ARBA00004141"/>
    </source>
</evidence>
<evidence type="ECO:0000256" key="5">
    <source>
        <dbReference type="SAM" id="Phobius"/>
    </source>
</evidence>
<dbReference type="PANTHER" id="PTHR10846">
    <property type="entry name" value="SODIUM/POTASSIUM/CALCIUM EXCHANGER"/>
    <property type="match status" value="1"/>
</dbReference>
<evidence type="ECO:0000259" key="6">
    <source>
        <dbReference type="Pfam" id="PF01699"/>
    </source>
</evidence>
<dbReference type="RefSeq" id="WP_145457570.1">
    <property type="nucleotide sequence ID" value="NZ_CP036317.1"/>
</dbReference>
<feature type="transmembrane region" description="Helical" evidence="5">
    <location>
        <begin position="74"/>
        <end position="94"/>
    </location>
</feature>
<sequence length="345" mass="36057">MIDLNLPLWGDVTVFLLAALVIGVSGVKLAEYADRLADRTGLGEAITGTIMLGLITALPGLAASVTAALQGHAVLALSNAMGGIAFQTTVLAFADVMHRKANLEHAAASATTMMQTIMLILLISIVLLGLGSPDVVVGSVHPATLLLLAGAGMAFWLSYRVSEQPMWHPRHTSETVLDQPAPGSQHEQLWLLWTGLVVAGLLTLVSGSLVAESAGNIQDKTDLSAPIIGGLLMAGATSLPELVTCLAAVKRGALTLAVSDVVGGNFFDVLFIAAADFAFLSGSLYHAPGVGTREILLTTITLLLNVILLSGLIYRQKHGPGNIGFESVLMLLVYFTGFVVLSFMH</sequence>
<name>A0A518FTC0_9PLAN</name>
<dbReference type="AlphaFoldDB" id="A0A518FTC0"/>
<feature type="transmembrane region" description="Helical" evidence="5">
    <location>
        <begin position="323"/>
        <end position="344"/>
    </location>
</feature>
<dbReference type="PANTHER" id="PTHR10846:SF8">
    <property type="entry name" value="INNER MEMBRANE PROTEIN YRBG"/>
    <property type="match status" value="1"/>
</dbReference>
<reference evidence="7 8" key="1">
    <citation type="submission" date="2019-02" db="EMBL/GenBank/DDBJ databases">
        <title>Deep-cultivation of Planctomycetes and their phenomic and genomic characterization uncovers novel biology.</title>
        <authorList>
            <person name="Wiegand S."/>
            <person name="Jogler M."/>
            <person name="Boedeker C."/>
            <person name="Pinto D."/>
            <person name="Vollmers J."/>
            <person name="Rivas-Marin E."/>
            <person name="Kohn T."/>
            <person name="Peeters S.H."/>
            <person name="Heuer A."/>
            <person name="Rast P."/>
            <person name="Oberbeckmann S."/>
            <person name="Bunk B."/>
            <person name="Jeske O."/>
            <person name="Meyerdierks A."/>
            <person name="Storesund J.E."/>
            <person name="Kallscheuer N."/>
            <person name="Luecker S."/>
            <person name="Lage O.M."/>
            <person name="Pohl T."/>
            <person name="Merkel B.J."/>
            <person name="Hornburger P."/>
            <person name="Mueller R.-W."/>
            <person name="Bruemmer F."/>
            <person name="Labrenz M."/>
            <person name="Spormann A.M."/>
            <person name="Op den Camp H."/>
            <person name="Overmann J."/>
            <person name="Amann R."/>
            <person name="Jetten M.S.M."/>
            <person name="Mascher T."/>
            <person name="Medema M.H."/>
            <person name="Devos D.P."/>
            <person name="Kaster A.-K."/>
            <person name="Ovreas L."/>
            <person name="Rohde M."/>
            <person name="Galperin M.Y."/>
            <person name="Jogler C."/>
        </authorList>
    </citation>
    <scope>NUCLEOTIDE SEQUENCE [LARGE SCALE GENOMIC DNA]</scope>
    <source>
        <strain evidence="7 8">Pan153</strain>
    </source>
</reference>
<dbReference type="GO" id="GO:0005262">
    <property type="term" value="F:calcium channel activity"/>
    <property type="evidence" value="ECO:0007669"/>
    <property type="project" value="TreeGrafter"/>
</dbReference>
<dbReference type="GO" id="GO:0008273">
    <property type="term" value="F:calcium, potassium:sodium antiporter activity"/>
    <property type="evidence" value="ECO:0007669"/>
    <property type="project" value="TreeGrafter"/>
</dbReference>
<evidence type="ECO:0000256" key="3">
    <source>
        <dbReference type="ARBA" id="ARBA00022989"/>
    </source>
</evidence>
<proteinExistence type="predicted"/>
<dbReference type="Gene3D" id="1.20.1420.30">
    <property type="entry name" value="NCX, central ion-binding region"/>
    <property type="match status" value="1"/>
</dbReference>
<evidence type="ECO:0000256" key="2">
    <source>
        <dbReference type="ARBA" id="ARBA00022692"/>
    </source>
</evidence>
<feature type="domain" description="Sodium/calcium exchanger membrane region" evidence="6">
    <location>
        <begin position="192"/>
        <end position="343"/>
    </location>
</feature>
<dbReference type="GO" id="GO:0006874">
    <property type="term" value="P:intracellular calcium ion homeostasis"/>
    <property type="evidence" value="ECO:0007669"/>
    <property type="project" value="TreeGrafter"/>
</dbReference>
<dbReference type="InterPro" id="IPR044880">
    <property type="entry name" value="NCX_ion-bd_dom_sf"/>
</dbReference>
<keyword evidence="4 5" id="KW-0472">Membrane</keyword>
<organism evidence="7 8">
    <name type="scientific">Gimesia panareensis</name>
    <dbReference type="NCBI Taxonomy" id="2527978"/>
    <lineage>
        <taxon>Bacteria</taxon>
        <taxon>Pseudomonadati</taxon>
        <taxon>Planctomycetota</taxon>
        <taxon>Planctomycetia</taxon>
        <taxon>Planctomycetales</taxon>
        <taxon>Planctomycetaceae</taxon>
        <taxon>Gimesia</taxon>
    </lineage>
</organism>
<feature type="transmembrane region" description="Helical" evidence="5">
    <location>
        <begin position="261"/>
        <end position="283"/>
    </location>
</feature>
<dbReference type="Proteomes" id="UP000320839">
    <property type="component" value="Chromosome"/>
</dbReference>
<dbReference type="InterPro" id="IPR004481">
    <property type="entry name" value="K/Na/Ca-exchanger"/>
</dbReference>
<protein>
    <submittedName>
        <fullName evidence="7">Putative calcium/sodium:proton antiporter</fullName>
    </submittedName>
</protein>
<dbReference type="EMBL" id="CP036317">
    <property type="protein sequence ID" value="QDV19589.1"/>
    <property type="molecule type" value="Genomic_DNA"/>
</dbReference>
<keyword evidence="2 5" id="KW-0812">Transmembrane</keyword>
<comment type="subcellular location">
    <subcellularLocation>
        <location evidence="1">Membrane</location>
        <topology evidence="1">Multi-pass membrane protein</topology>
    </subcellularLocation>
</comment>
<feature type="transmembrane region" description="Helical" evidence="5">
    <location>
        <begin position="295"/>
        <end position="314"/>
    </location>
</feature>
<gene>
    <name evidence="7" type="ORF">Pan153_42550</name>
</gene>
<dbReference type="OrthoDB" id="153124at2"/>